<dbReference type="EMBL" id="VICF01000316">
    <property type="protein sequence ID" value="TQC54768.1"/>
    <property type="molecule type" value="Genomic_DNA"/>
</dbReference>
<proteinExistence type="predicted"/>
<sequence>MIPLKQLRRSLRSGLLLLAALLLAGCNSAILNPKGQIGHDEKTLLITSVVLMLLVIGLTMVASLAFAWRYRASNTKARYEPNWSHSTAI</sequence>
<evidence type="ECO:0000256" key="2">
    <source>
        <dbReference type="ARBA" id="ARBA00022692"/>
    </source>
</evidence>
<feature type="non-terminal residue" evidence="5">
    <location>
        <position position="89"/>
    </location>
</feature>
<evidence type="ECO:0000256" key="3">
    <source>
        <dbReference type="ARBA" id="ARBA00023136"/>
    </source>
</evidence>
<evidence type="ECO:0000256" key="1">
    <source>
        <dbReference type="ARBA" id="ARBA00004370"/>
    </source>
</evidence>
<keyword evidence="6" id="KW-1185">Reference proteome</keyword>
<feature type="transmembrane region" description="Helical" evidence="4">
    <location>
        <begin position="44"/>
        <end position="68"/>
    </location>
</feature>
<keyword evidence="4" id="KW-1133">Transmembrane helix</keyword>
<dbReference type="SUPFAM" id="SSF81464">
    <property type="entry name" value="Cytochrome c oxidase subunit II-like, transmembrane region"/>
    <property type="match status" value="1"/>
</dbReference>
<dbReference type="InterPro" id="IPR036257">
    <property type="entry name" value="Cyt_c_oxidase_su2_TM_sf"/>
</dbReference>
<dbReference type="Proteomes" id="UP000319715">
    <property type="component" value="Unassembled WGS sequence"/>
</dbReference>
<comment type="caution">
    <text evidence="5">The sequence shown here is derived from an EMBL/GenBank/DDBJ whole genome shotgun (WGS) entry which is preliminary data.</text>
</comment>
<keyword evidence="2 4" id="KW-0812">Transmembrane</keyword>
<name>A0ABY2ZRJ9_9GAMM</name>
<evidence type="ECO:0000256" key="4">
    <source>
        <dbReference type="SAM" id="Phobius"/>
    </source>
</evidence>
<gene>
    <name evidence="5" type="ORF">FK492_24810</name>
</gene>
<evidence type="ECO:0000313" key="6">
    <source>
        <dbReference type="Proteomes" id="UP000319715"/>
    </source>
</evidence>
<dbReference type="Gene3D" id="1.10.287.90">
    <property type="match status" value="1"/>
</dbReference>
<dbReference type="PROSITE" id="PS51257">
    <property type="entry name" value="PROKAR_LIPOPROTEIN"/>
    <property type="match status" value="1"/>
</dbReference>
<keyword evidence="3 4" id="KW-0472">Membrane</keyword>
<evidence type="ECO:0000313" key="5">
    <source>
        <dbReference type="EMBL" id="TQC54768.1"/>
    </source>
</evidence>
<organism evidence="5 6">
    <name type="scientific">Pantoea dispersa</name>
    <dbReference type="NCBI Taxonomy" id="59814"/>
    <lineage>
        <taxon>Bacteria</taxon>
        <taxon>Pseudomonadati</taxon>
        <taxon>Pseudomonadota</taxon>
        <taxon>Gammaproteobacteria</taxon>
        <taxon>Enterobacterales</taxon>
        <taxon>Erwiniaceae</taxon>
        <taxon>Pantoea</taxon>
    </lineage>
</organism>
<accession>A0ABY2ZRJ9</accession>
<comment type="subcellular location">
    <subcellularLocation>
        <location evidence="1">Membrane</location>
    </subcellularLocation>
</comment>
<reference evidence="5 6" key="1">
    <citation type="submission" date="2019-06" db="EMBL/GenBank/DDBJ databases">
        <title>Pantoea dispersa Assembly.</title>
        <authorList>
            <person name="Wang J."/>
        </authorList>
    </citation>
    <scope>NUCLEOTIDE SEQUENCE [LARGE SCALE GENOMIC DNA]</scope>
    <source>
        <strain evidence="6">bio</strain>
    </source>
</reference>
<protein>
    <submittedName>
        <fullName evidence="5">Cytochrome ubiquinol oxidase subunit II</fullName>
    </submittedName>
</protein>